<evidence type="ECO:0000313" key="2">
    <source>
        <dbReference type="Proteomes" id="UP000012174"/>
    </source>
</evidence>
<keyword evidence="2" id="KW-1185">Reference proteome</keyword>
<organism evidence="1 2">
    <name type="scientific">Eutypa lata (strain UCR-EL1)</name>
    <name type="common">Grapevine dieback disease fungus</name>
    <name type="synonym">Eutypa armeniacae</name>
    <dbReference type="NCBI Taxonomy" id="1287681"/>
    <lineage>
        <taxon>Eukaryota</taxon>
        <taxon>Fungi</taxon>
        <taxon>Dikarya</taxon>
        <taxon>Ascomycota</taxon>
        <taxon>Pezizomycotina</taxon>
        <taxon>Sordariomycetes</taxon>
        <taxon>Xylariomycetidae</taxon>
        <taxon>Xylariales</taxon>
        <taxon>Diatrypaceae</taxon>
        <taxon>Eutypa</taxon>
    </lineage>
</organism>
<dbReference type="KEGG" id="ela:UCREL1_1549"/>
<evidence type="ECO:0000313" key="1">
    <source>
        <dbReference type="EMBL" id="EMR71404.1"/>
    </source>
</evidence>
<dbReference type="Proteomes" id="UP000012174">
    <property type="component" value="Unassembled WGS sequence"/>
</dbReference>
<dbReference type="OrthoDB" id="5235440at2759"/>
<name>M7SXS2_EUTLA</name>
<dbReference type="AlphaFoldDB" id="M7SXS2"/>
<reference evidence="2" key="1">
    <citation type="journal article" date="2013" name="Genome Announc.">
        <title>Draft genome sequence of the grapevine dieback fungus Eutypa lata UCR-EL1.</title>
        <authorList>
            <person name="Blanco-Ulate B."/>
            <person name="Rolshausen P.E."/>
            <person name="Cantu D."/>
        </authorList>
    </citation>
    <scope>NUCLEOTIDE SEQUENCE [LARGE SCALE GENOMIC DNA]</scope>
    <source>
        <strain evidence="2">UCR-EL1</strain>
    </source>
</reference>
<proteinExistence type="predicted"/>
<dbReference type="EMBL" id="KB705645">
    <property type="protein sequence ID" value="EMR71404.1"/>
    <property type="molecule type" value="Genomic_DNA"/>
</dbReference>
<gene>
    <name evidence="1" type="ORF">UCREL1_1549</name>
</gene>
<protein>
    <submittedName>
        <fullName evidence="1">Uncharacterized protein</fullName>
    </submittedName>
</protein>
<sequence>MAPFRHRQLFFARSENRDNSDHGDAEEIVDALPIGGRDSDFYDQRYAQSPTAEPLSESMVRLVRSQLATLFYERMAFGIISTMKFRVEWNATGDEEHLSSPISFQSLYDSGKALPVNRPDYDDDGISVVRVKIDTALEFLLDLIHRERETMPSIGLAAEMENRQHLEACEKWVDGVMEHAGRVGIDRNGFTWEAVRRAKAALNGEAFDEYQTDPLWNHLGTTLLPVAWVDPPDELERA</sequence>
<dbReference type="HOGENOM" id="CLU_1165813_0_0_1"/>
<accession>M7SXS2</accession>